<dbReference type="PIRSF" id="PIRSF000538">
    <property type="entry name" value="GlpK"/>
    <property type="match status" value="1"/>
</dbReference>
<name>D3LA23_OENOE</name>
<dbReference type="Pfam" id="PF00370">
    <property type="entry name" value="FGGY_N"/>
    <property type="match status" value="1"/>
</dbReference>
<evidence type="ECO:0000256" key="2">
    <source>
        <dbReference type="ARBA" id="ARBA00022679"/>
    </source>
</evidence>
<accession>D3LA23</accession>
<dbReference type="Proteomes" id="UP000003075">
    <property type="component" value="Unassembled WGS sequence"/>
</dbReference>
<protein>
    <recommendedName>
        <fullName evidence="8">Carbohydrate kinase FGGY N-terminal domain-containing protein</fullName>
    </recommendedName>
</protein>
<evidence type="ECO:0000259" key="5">
    <source>
        <dbReference type="Pfam" id="PF02782"/>
    </source>
</evidence>
<dbReference type="PANTHER" id="PTHR43095:SF3">
    <property type="entry name" value="L-XYLULOSE_3-KETO-L-GULONATE KINASE"/>
    <property type="match status" value="1"/>
</dbReference>
<reference evidence="6 7" key="1">
    <citation type="journal article" date="2010" name="Appl. Microbiol. Biotechnol.">
        <title>Genotypic diversity in Oenococcus oeni by high-density microarray comparative genome hybridization and whole genome sequencing.</title>
        <authorList>
            <person name="Borneman A.R."/>
            <person name="Bartowsky E.J."/>
            <person name="McCarthy J."/>
            <person name="Chambers P.J."/>
        </authorList>
    </citation>
    <scope>NUCLEOTIDE SEQUENCE [LARGE SCALE GENOMIC DNA]</scope>
    <source>
        <strain evidence="6 7">AWRIB429</strain>
    </source>
</reference>
<dbReference type="GO" id="GO:0005975">
    <property type="term" value="P:carbohydrate metabolic process"/>
    <property type="evidence" value="ECO:0007669"/>
    <property type="project" value="InterPro"/>
</dbReference>
<dbReference type="AlphaFoldDB" id="D3LA23"/>
<dbReference type="Pfam" id="PF02782">
    <property type="entry name" value="FGGY_C"/>
    <property type="match status" value="1"/>
</dbReference>
<evidence type="ECO:0000313" key="6">
    <source>
        <dbReference type="EMBL" id="EFD88271.1"/>
    </source>
</evidence>
<dbReference type="GO" id="GO:0016301">
    <property type="term" value="F:kinase activity"/>
    <property type="evidence" value="ECO:0007669"/>
    <property type="project" value="UniProtKB-KW"/>
</dbReference>
<dbReference type="RefSeq" id="WP_002819055.1">
    <property type="nucleotide sequence ID" value="NZ_ACSE01000023.1"/>
</dbReference>
<sequence length="511" mass="56844">MSKYFLTIDNGGTNTKAIIFDDNGNQINSVSFPTIRIENKPGFHEIDLNDLWNAIGHAIKKVIRTSKIAAQDIIGVSCVGHGKGLYILDNQKRIFTHGILSTDSRAIKEAERFEKDVSKIYPISHQHVMESQSPVLLNWLKNNRTDIYLNIGYVLAAKDFIRERLTGQIFQEYGDASGNNFLNLSTQQYDSRLFNFFDIPEMFSKMPPLKKYNEEVGEITYKAAEDTGLLQGTPVFAGMFDIDACSLATGVVDDDYFSVIAGTWNINVFPSKKLSEISSGLMNSIYPNGLNLIESSSATSAGNLSMTLQSLMSEEINNAKGSGKSIYDILEDFLEHTDASYSKVIFFPFLYGSNVNPDAEGAYIGIQSSTTKSAIIRSVYEGIAFSHRMHIEKLIKVLGHKPLAIRLSGGGTNSAAWVKIFSNIFNIPIQLVSGSELGGLGGAMASAIGIGLYKNIDEAISKMVHIKKEYVPTYNQVKIYDKKYHMYVKLLNSLDKVWTNLKNMQEEIEEQ</sequence>
<comment type="caution">
    <text evidence="6">The sequence shown here is derived from an EMBL/GenBank/DDBJ whole genome shotgun (WGS) entry which is preliminary data.</text>
</comment>
<dbReference type="InterPro" id="IPR000577">
    <property type="entry name" value="Carb_kinase_FGGY"/>
</dbReference>
<organism evidence="6 7">
    <name type="scientific">Oenococcus oeni AWRIB429</name>
    <dbReference type="NCBI Taxonomy" id="655225"/>
    <lineage>
        <taxon>Bacteria</taxon>
        <taxon>Bacillati</taxon>
        <taxon>Bacillota</taxon>
        <taxon>Bacilli</taxon>
        <taxon>Lactobacillales</taxon>
        <taxon>Lactobacillaceae</taxon>
        <taxon>Oenococcus</taxon>
    </lineage>
</organism>
<dbReference type="CDD" id="cd07802">
    <property type="entry name" value="ASKHA_NBD_FGGY_EcLyxK-like"/>
    <property type="match status" value="1"/>
</dbReference>
<dbReference type="Gene3D" id="3.30.420.40">
    <property type="match status" value="2"/>
</dbReference>
<evidence type="ECO:0000313" key="7">
    <source>
        <dbReference type="Proteomes" id="UP000003075"/>
    </source>
</evidence>
<dbReference type="EMBL" id="ACSE01000023">
    <property type="protein sequence ID" value="EFD88271.1"/>
    <property type="molecule type" value="Genomic_DNA"/>
</dbReference>
<feature type="domain" description="Carbohydrate kinase FGGY C-terminal" evidence="5">
    <location>
        <begin position="259"/>
        <end position="448"/>
    </location>
</feature>
<comment type="similarity">
    <text evidence="1">Belongs to the FGGY kinase family.</text>
</comment>
<dbReference type="InterPro" id="IPR050406">
    <property type="entry name" value="FGGY_Carb_Kinase"/>
</dbReference>
<dbReference type="SUPFAM" id="SSF53067">
    <property type="entry name" value="Actin-like ATPase domain"/>
    <property type="match status" value="2"/>
</dbReference>
<dbReference type="PANTHER" id="PTHR43095">
    <property type="entry name" value="SUGAR KINASE"/>
    <property type="match status" value="1"/>
</dbReference>
<proteinExistence type="inferred from homology"/>
<dbReference type="OrthoDB" id="9805576at2"/>
<gene>
    <name evidence="6" type="ORF">AWRIB429_1203</name>
</gene>
<evidence type="ECO:0000259" key="4">
    <source>
        <dbReference type="Pfam" id="PF00370"/>
    </source>
</evidence>
<dbReference type="GeneID" id="75065702"/>
<keyword evidence="2" id="KW-0808">Transferase</keyword>
<dbReference type="InterPro" id="IPR018485">
    <property type="entry name" value="FGGY_C"/>
</dbReference>
<evidence type="ECO:0000256" key="3">
    <source>
        <dbReference type="ARBA" id="ARBA00022777"/>
    </source>
</evidence>
<evidence type="ECO:0000256" key="1">
    <source>
        <dbReference type="ARBA" id="ARBA00009156"/>
    </source>
</evidence>
<feature type="domain" description="Carbohydrate kinase FGGY N-terminal" evidence="4">
    <location>
        <begin position="4"/>
        <end position="244"/>
    </location>
</feature>
<dbReference type="InterPro" id="IPR043129">
    <property type="entry name" value="ATPase_NBD"/>
</dbReference>
<dbReference type="InterPro" id="IPR018484">
    <property type="entry name" value="FGGY_N"/>
</dbReference>
<keyword evidence="3" id="KW-0418">Kinase</keyword>
<evidence type="ECO:0008006" key="8">
    <source>
        <dbReference type="Google" id="ProtNLM"/>
    </source>
</evidence>